<comment type="caution">
    <text evidence="1">The sequence shown here is derived from an EMBL/GenBank/DDBJ whole genome shotgun (WGS) entry which is preliminary data.</text>
</comment>
<keyword evidence="2" id="KW-1185">Reference proteome</keyword>
<organism evidence="1 2">
    <name type="scientific">Citrus sinensis</name>
    <name type="common">Sweet orange</name>
    <name type="synonym">Citrus aurantium var. sinensis</name>
    <dbReference type="NCBI Taxonomy" id="2711"/>
    <lineage>
        <taxon>Eukaryota</taxon>
        <taxon>Viridiplantae</taxon>
        <taxon>Streptophyta</taxon>
        <taxon>Embryophyta</taxon>
        <taxon>Tracheophyta</taxon>
        <taxon>Spermatophyta</taxon>
        <taxon>Magnoliopsida</taxon>
        <taxon>eudicotyledons</taxon>
        <taxon>Gunneridae</taxon>
        <taxon>Pentapetalae</taxon>
        <taxon>rosids</taxon>
        <taxon>malvids</taxon>
        <taxon>Sapindales</taxon>
        <taxon>Rutaceae</taxon>
        <taxon>Aurantioideae</taxon>
        <taxon>Citrus</taxon>
    </lineage>
</organism>
<gene>
    <name evidence="1" type="ORF">KPL71_015282</name>
</gene>
<reference evidence="2" key="1">
    <citation type="journal article" date="2023" name="Hortic. Res.">
        <title>A chromosome-level phased genome enabling allele-level studies in sweet orange: a case study on citrus Huanglongbing tolerance.</title>
        <authorList>
            <person name="Wu B."/>
            <person name="Yu Q."/>
            <person name="Deng Z."/>
            <person name="Duan Y."/>
            <person name="Luo F."/>
            <person name="Gmitter F. Jr."/>
        </authorList>
    </citation>
    <scope>NUCLEOTIDE SEQUENCE [LARGE SCALE GENOMIC DNA]</scope>
    <source>
        <strain evidence="2">cv. Valencia</strain>
    </source>
</reference>
<evidence type="ECO:0000313" key="1">
    <source>
        <dbReference type="EMBL" id="KAH9753994.1"/>
    </source>
</evidence>
<accession>A0ACB8KI34</accession>
<proteinExistence type="predicted"/>
<dbReference type="Proteomes" id="UP000829398">
    <property type="component" value="Chromosome 5"/>
</dbReference>
<dbReference type="EMBL" id="CM039174">
    <property type="protein sequence ID" value="KAH9753994.1"/>
    <property type="molecule type" value="Genomic_DNA"/>
</dbReference>
<sequence length="745" mass="84157">MDTYSLSYGLRKILCSRHTVKLENEAEPGSTHVGIPAGIYLLTKEGVHTSEVMQSTRAEEEYSKWQNNYTEIPQLLFGARSSLDVWQILATQFGARSRARVLHLRTQIQTTRKGSTIVHEYYTKMKTTIDALRSAGSNMSDEDFVLCLLASLGYEYDSIVTTINAQPEGTILSNVYGMLLSHENRIEYQHSVSHMDYQANLAYHRGNQRRNWQSNFNFGGNNNNYDGRPAGSSNGKQPGGNNFNQVINPSEKFKGKNPTDEEEPKGPCQICFRKNHTAAHCWYKFKKNYVPNQVPHRRSAYITKNGGHEDGGWYLDIGATNHILNDFNNLNISSECKGSDQLAVDTSLFFKQNENGLIILLVYVDDIIVTGSNHGEIEQLICNIGNNFALKDLAQLNFFLSIEVTRNEETLVLSQTKYLKELLIKFDLKNCNGLDTPLATTEKLSKYVGEKCADSTQYRRAIGGLQYFVLTRLKIAYAVNKLSQFMANPLQPHWTTCKKVLKYLKETINYGLIFKKFDCLDLIAYSDANWGSDPDDRKSTSGYCIYLGDNLISWSSKKQTVVSKSSAESEYRAMALASAEITWICSLLKELGVRPNCTPLLLTDSTSAAAIATNPVLHSKTKHIEIDIHFVRDKVEKKEIEITFVSSSDQTTDVLTKPLIYSKFSFFRNKLKVSSRDLSLRRDVKLENEAKPGSTHVGIPAGIYLLTKEGVHTNEVMQSTRAVEEYSRWQNSYTEIPQLLCDVEN</sequence>
<protein>
    <submittedName>
        <fullName evidence="1">Uncharacterized protein</fullName>
    </submittedName>
</protein>
<name>A0ACB8KI34_CITSI</name>
<evidence type="ECO:0000313" key="2">
    <source>
        <dbReference type="Proteomes" id="UP000829398"/>
    </source>
</evidence>